<accession>A0ABV2JBY3</accession>
<dbReference type="Proteomes" id="UP001549162">
    <property type="component" value="Unassembled WGS sequence"/>
</dbReference>
<keyword evidence="3 5" id="KW-0067">ATP-binding</keyword>
<evidence type="ECO:0000313" key="5">
    <source>
        <dbReference type="EMBL" id="MET3617771.1"/>
    </source>
</evidence>
<dbReference type="PROSITE" id="PS00211">
    <property type="entry name" value="ABC_TRANSPORTER_1"/>
    <property type="match status" value="1"/>
</dbReference>
<dbReference type="GO" id="GO:0005524">
    <property type="term" value="F:ATP binding"/>
    <property type="evidence" value="ECO:0007669"/>
    <property type="project" value="UniProtKB-KW"/>
</dbReference>
<proteinExistence type="predicted"/>
<dbReference type="InterPro" id="IPR017871">
    <property type="entry name" value="ABC_transporter-like_CS"/>
</dbReference>
<evidence type="ECO:0000256" key="3">
    <source>
        <dbReference type="ARBA" id="ARBA00022840"/>
    </source>
</evidence>
<keyword evidence="1" id="KW-0813">Transport</keyword>
<evidence type="ECO:0000256" key="1">
    <source>
        <dbReference type="ARBA" id="ARBA00022448"/>
    </source>
</evidence>
<reference evidence="5 6" key="1">
    <citation type="submission" date="2024-06" db="EMBL/GenBank/DDBJ databases">
        <title>Genomic Encyclopedia of Type Strains, Phase IV (KMG-IV): sequencing the most valuable type-strain genomes for metagenomic binning, comparative biology and taxonomic classification.</title>
        <authorList>
            <person name="Goeker M."/>
        </authorList>
    </citation>
    <scope>NUCLEOTIDE SEQUENCE [LARGE SCALE GENOMIC DNA]</scope>
    <source>
        <strain evidence="5 6">DSM 21460</strain>
    </source>
</reference>
<name>A0ABV2JBY3_9FIRM</name>
<dbReference type="EMBL" id="JBEPMA010000008">
    <property type="protein sequence ID" value="MET3617771.1"/>
    <property type="molecule type" value="Genomic_DNA"/>
</dbReference>
<keyword evidence="6" id="KW-1185">Reference proteome</keyword>
<organism evidence="5 6">
    <name type="scientific">Peptoniphilus olsenii</name>
    <dbReference type="NCBI Taxonomy" id="411570"/>
    <lineage>
        <taxon>Bacteria</taxon>
        <taxon>Bacillati</taxon>
        <taxon>Bacillota</taxon>
        <taxon>Tissierellia</taxon>
        <taxon>Tissierellales</taxon>
        <taxon>Peptoniphilaceae</taxon>
        <taxon>Peptoniphilus</taxon>
    </lineage>
</organism>
<feature type="domain" description="ABC transporter" evidence="4">
    <location>
        <begin position="1"/>
        <end position="208"/>
    </location>
</feature>
<dbReference type="InterPro" id="IPR003593">
    <property type="entry name" value="AAA+_ATPase"/>
</dbReference>
<dbReference type="InterPro" id="IPR027417">
    <property type="entry name" value="P-loop_NTPase"/>
</dbReference>
<sequence>MAILRSSDDLKFLDILDFPKIDIKDNLFTFITGKSGSGKSTYLKLLNRTALPSAGEIFYKDKNIKEYPVLEYRKEVMMIPQEVFLIEGTIYDNFKFFYEAREDEVISKDEINKFLELSCLDYDADKKVDNLSGGERQRVFVSIFLSFKSPVLLLDEPTAALDEKTSNKLLSNLKKYFKENNVTAICVCHNDVLVEKFSDYTIRLGAEK</sequence>
<dbReference type="PANTHER" id="PTHR43423">
    <property type="entry name" value="ABC TRANSPORTER I FAMILY MEMBER 17"/>
    <property type="match status" value="1"/>
</dbReference>
<evidence type="ECO:0000256" key="2">
    <source>
        <dbReference type="ARBA" id="ARBA00022741"/>
    </source>
</evidence>
<dbReference type="SUPFAM" id="SSF52540">
    <property type="entry name" value="P-loop containing nucleoside triphosphate hydrolases"/>
    <property type="match status" value="1"/>
</dbReference>
<gene>
    <name evidence="5" type="ORF">ABID14_001405</name>
</gene>
<keyword evidence="2" id="KW-0547">Nucleotide-binding</keyword>
<dbReference type="RefSeq" id="WP_354368524.1">
    <property type="nucleotide sequence ID" value="NZ_JBEPMA010000008.1"/>
</dbReference>
<protein>
    <submittedName>
        <fullName evidence="5">ABC transport system ATP-binding protein</fullName>
    </submittedName>
</protein>
<dbReference type="Pfam" id="PF00005">
    <property type="entry name" value="ABC_tran"/>
    <property type="match status" value="1"/>
</dbReference>
<dbReference type="SMART" id="SM00382">
    <property type="entry name" value="AAA"/>
    <property type="match status" value="1"/>
</dbReference>
<evidence type="ECO:0000313" key="6">
    <source>
        <dbReference type="Proteomes" id="UP001549162"/>
    </source>
</evidence>
<evidence type="ECO:0000259" key="4">
    <source>
        <dbReference type="PROSITE" id="PS50893"/>
    </source>
</evidence>
<dbReference type="Gene3D" id="3.40.50.300">
    <property type="entry name" value="P-loop containing nucleotide triphosphate hydrolases"/>
    <property type="match status" value="1"/>
</dbReference>
<dbReference type="InterPro" id="IPR003439">
    <property type="entry name" value="ABC_transporter-like_ATP-bd"/>
</dbReference>
<dbReference type="PROSITE" id="PS50893">
    <property type="entry name" value="ABC_TRANSPORTER_2"/>
    <property type="match status" value="1"/>
</dbReference>
<comment type="caution">
    <text evidence="5">The sequence shown here is derived from an EMBL/GenBank/DDBJ whole genome shotgun (WGS) entry which is preliminary data.</text>
</comment>
<dbReference type="PANTHER" id="PTHR43423:SF1">
    <property type="entry name" value="ABC TRANSPORTER I FAMILY MEMBER 17"/>
    <property type="match status" value="1"/>
</dbReference>